<evidence type="ECO:0000313" key="3">
    <source>
        <dbReference type="Proteomes" id="UP000054144"/>
    </source>
</evidence>
<protein>
    <submittedName>
        <fullName evidence="2">Uncharacterized protein</fullName>
    </submittedName>
</protein>
<gene>
    <name evidence="2" type="ORF">FISHEDRAFT_60314</name>
</gene>
<dbReference type="Proteomes" id="UP000054144">
    <property type="component" value="Unassembled WGS sequence"/>
</dbReference>
<sequence length="555" mass="62459">MDALRWPRANTPVSNLRLYLCNAVLPCILLPNDKRELVTAYVGHKSHQNDLSVQSETWRTLDQVVMFDMDFLKNEIINWLQFFPSAPLKGATEDGLMLQCPEHFPPNVGLQMALSMFEPARNTTIMWTWINGLLMRTATRILSLVYPDETHRYDFTPLLLDPKDDELMHAMLWCTDIDRRRTDPISLDMQKRSVLIVTQCPWILSDTDLALFARAGRFPTGLEALQYNRGHRLWAKIWDLCASNNCRFFVVNNYNSWVFGAFSDGMHGAFVTNVFRFDSQNPSVLTWLTYWLSSAAVLAGSLVIPQVREDEDPWELFPQTVGESTQPSAPQPKPRTNDVSVSVCSGSEWGTSNDSDFDTVTNASGSSGSSSSSSSSSGDSSCTVTDVKTKTPPPGQVQAPQMQNQNQIQADAWVGDPRHPGARKRKVEDWLMSQMIKPRPDTELHSPNAVHSAYAPPEVSLCTSPHFLAVIPEELPADPETLSQNEKDRRAEAFKRRKNERNAHAFPRPYDFEFESSSEGSQDGDGTWEEQQVPQAGPSQAPPVVPMKRKAKNRR</sequence>
<feature type="compositionally biased region" description="Low complexity" evidence="1">
    <location>
        <begin position="515"/>
        <end position="525"/>
    </location>
</feature>
<proteinExistence type="predicted"/>
<feature type="compositionally biased region" description="Low complexity" evidence="1">
    <location>
        <begin position="364"/>
        <end position="386"/>
    </location>
</feature>
<name>A0A0D7A736_9AGAR</name>
<dbReference type="AlphaFoldDB" id="A0A0D7A736"/>
<feature type="compositionally biased region" description="Polar residues" evidence="1">
    <location>
        <begin position="337"/>
        <end position="363"/>
    </location>
</feature>
<accession>A0A0D7A736</accession>
<dbReference type="OrthoDB" id="2579508at2759"/>
<reference evidence="2 3" key="1">
    <citation type="journal article" date="2015" name="Fungal Genet. Biol.">
        <title>Evolution of novel wood decay mechanisms in Agaricales revealed by the genome sequences of Fistulina hepatica and Cylindrobasidium torrendii.</title>
        <authorList>
            <person name="Floudas D."/>
            <person name="Held B.W."/>
            <person name="Riley R."/>
            <person name="Nagy L.G."/>
            <person name="Koehler G."/>
            <person name="Ransdell A.S."/>
            <person name="Younus H."/>
            <person name="Chow J."/>
            <person name="Chiniquy J."/>
            <person name="Lipzen A."/>
            <person name="Tritt A."/>
            <person name="Sun H."/>
            <person name="Haridas S."/>
            <person name="LaButti K."/>
            <person name="Ohm R.A."/>
            <person name="Kues U."/>
            <person name="Blanchette R.A."/>
            <person name="Grigoriev I.V."/>
            <person name="Minto R.E."/>
            <person name="Hibbett D.S."/>
        </authorList>
    </citation>
    <scope>NUCLEOTIDE SEQUENCE [LARGE SCALE GENOMIC DNA]</scope>
    <source>
        <strain evidence="2 3">ATCC 64428</strain>
    </source>
</reference>
<feature type="compositionally biased region" description="Basic and acidic residues" evidence="1">
    <location>
        <begin position="485"/>
        <end position="494"/>
    </location>
</feature>
<evidence type="ECO:0000256" key="1">
    <source>
        <dbReference type="SAM" id="MobiDB-lite"/>
    </source>
</evidence>
<organism evidence="2 3">
    <name type="scientific">Fistulina hepatica ATCC 64428</name>
    <dbReference type="NCBI Taxonomy" id="1128425"/>
    <lineage>
        <taxon>Eukaryota</taxon>
        <taxon>Fungi</taxon>
        <taxon>Dikarya</taxon>
        <taxon>Basidiomycota</taxon>
        <taxon>Agaricomycotina</taxon>
        <taxon>Agaricomycetes</taxon>
        <taxon>Agaricomycetidae</taxon>
        <taxon>Agaricales</taxon>
        <taxon>Fistulinaceae</taxon>
        <taxon>Fistulina</taxon>
    </lineage>
</organism>
<feature type="region of interest" description="Disordered" evidence="1">
    <location>
        <begin position="478"/>
        <end position="555"/>
    </location>
</feature>
<evidence type="ECO:0000313" key="2">
    <source>
        <dbReference type="EMBL" id="KIY46550.1"/>
    </source>
</evidence>
<keyword evidence="3" id="KW-1185">Reference proteome</keyword>
<feature type="compositionally biased region" description="Polar residues" evidence="1">
    <location>
        <begin position="529"/>
        <end position="538"/>
    </location>
</feature>
<feature type="region of interest" description="Disordered" evidence="1">
    <location>
        <begin position="318"/>
        <end position="404"/>
    </location>
</feature>
<dbReference type="EMBL" id="KN882028">
    <property type="protein sequence ID" value="KIY46550.1"/>
    <property type="molecule type" value="Genomic_DNA"/>
</dbReference>